<dbReference type="GO" id="GO:0008677">
    <property type="term" value="F:2-dehydropantoate 2-reductase activity"/>
    <property type="evidence" value="ECO:0007669"/>
    <property type="project" value="InterPro"/>
</dbReference>
<dbReference type="Gene3D" id="1.10.1040.10">
    <property type="entry name" value="N-(1-d-carboxylethyl)-l-norvaline Dehydrogenase, domain 2"/>
    <property type="match status" value="1"/>
</dbReference>
<dbReference type="STRING" id="546271.Selsp_0612"/>
<keyword evidence="3 6" id="KW-0560">Oxidoreductase</keyword>
<feature type="domain" description="Ketopantoate reductase C-terminal" evidence="5">
    <location>
        <begin position="239"/>
        <end position="356"/>
    </location>
</feature>
<dbReference type="InterPro" id="IPR013752">
    <property type="entry name" value="KPA_reductase"/>
</dbReference>
<reference evidence="6 7" key="1">
    <citation type="submission" date="2009-09" db="EMBL/GenBank/DDBJ databases">
        <authorList>
            <person name="Weinstock G."/>
            <person name="Sodergren E."/>
            <person name="Clifton S."/>
            <person name="Fulton L."/>
            <person name="Fulton B."/>
            <person name="Courtney L."/>
            <person name="Fronick C."/>
            <person name="Harrison M."/>
            <person name="Strong C."/>
            <person name="Farmer C."/>
            <person name="Delahaunty K."/>
            <person name="Markovic C."/>
            <person name="Hall O."/>
            <person name="Minx P."/>
            <person name="Tomlinson C."/>
            <person name="Mitreva M."/>
            <person name="Nelson J."/>
            <person name="Hou S."/>
            <person name="Wollam A."/>
            <person name="Pepin K.H."/>
            <person name="Johnson M."/>
            <person name="Bhonagiri V."/>
            <person name="Nash W.E."/>
            <person name="Warren W."/>
            <person name="Chinwalla A."/>
            <person name="Mardis E.R."/>
            <person name="Wilson R.K."/>
        </authorList>
    </citation>
    <scope>NUCLEOTIDE SEQUENCE [LARGE SCALE GENOMIC DNA]</scope>
    <source>
        <strain evidence="7">ATCC 35185 / DSM 20758 / VPI D19B-28</strain>
    </source>
</reference>
<dbReference type="PANTHER" id="PTHR21708:SF26">
    <property type="entry name" value="2-DEHYDROPANTOATE 2-REDUCTASE"/>
    <property type="match status" value="1"/>
</dbReference>
<evidence type="ECO:0000259" key="5">
    <source>
        <dbReference type="Pfam" id="PF08546"/>
    </source>
</evidence>
<dbReference type="NCBIfam" id="TIGR00745">
    <property type="entry name" value="apbA_panE"/>
    <property type="match status" value="1"/>
</dbReference>
<dbReference type="eggNOG" id="COG1893">
    <property type="taxonomic scope" value="Bacteria"/>
</dbReference>
<dbReference type="SUPFAM" id="SSF48179">
    <property type="entry name" value="6-phosphogluconate dehydrogenase C-terminal domain-like"/>
    <property type="match status" value="1"/>
</dbReference>
<dbReference type="EMBL" id="ACKP02000048">
    <property type="protein sequence ID" value="EEX76530.1"/>
    <property type="molecule type" value="Genomic_DNA"/>
</dbReference>
<evidence type="ECO:0000313" key="7">
    <source>
        <dbReference type="Proteomes" id="UP000003505"/>
    </source>
</evidence>
<dbReference type="InterPro" id="IPR003710">
    <property type="entry name" value="ApbA"/>
</dbReference>
<organism evidence="6 7">
    <name type="scientific">Selenomonas sputigena (strain ATCC 35185 / DSM 20758 / CCUG 44933 / VPI D19B-28)</name>
    <dbReference type="NCBI Taxonomy" id="546271"/>
    <lineage>
        <taxon>Bacteria</taxon>
        <taxon>Bacillati</taxon>
        <taxon>Bacillota</taxon>
        <taxon>Negativicutes</taxon>
        <taxon>Selenomonadales</taxon>
        <taxon>Selenomonadaceae</taxon>
        <taxon>Selenomonas</taxon>
    </lineage>
</organism>
<dbReference type="GO" id="GO:0015940">
    <property type="term" value="P:pantothenate biosynthetic process"/>
    <property type="evidence" value="ECO:0007669"/>
    <property type="project" value="InterPro"/>
</dbReference>
<dbReference type="SUPFAM" id="SSF51735">
    <property type="entry name" value="NAD(P)-binding Rossmann-fold domains"/>
    <property type="match status" value="1"/>
</dbReference>
<dbReference type="AlphaFoldDB" id="C9LX52"/>
<dbReference type="EC" id="1.1.1.-" evidence="6"/>
<dbReference type="InterPro" id="IPR051402">
    <property type="entry name" value="KPR-Related"/>
</dbReference>
<evidence type="ECO:0000256" key="3">
    <source>
        <dbReference type="ARBA" id="ARBA00023002"/>
    </source>
</evidence>
<dbReference type="Pfam" id="PF08546">
    <property type="entry name" value="ApbA_C"/>
    <property type="match status" value="1"/>
</dbReference>
<dbReference type="InterPro" id="IPR008927">
    <property type="entry name" value="6-PGluconate_DH-like_C_sf"/>
</dbReference>
<feature type="domain" description="Ketopantoate reductase N-terminal" evidence="4">
    <location>
        <begin position="61"/>
        <end position="198"/>
    </location>
</feature>
<evidence type="ECO:0000256" key="1">
    <source>
        <dbReference type="ARBA" id="ARBA00007870"/>
    </source>
</evidence>
<proteinExistence type="inferred from homology"/>
<dbReference type="GO" id="GO:0005737">
    <property type="term" value="C:cytoplasm"/>
    <property type="evidence" value="ECO:0007669"/>
    <property type="project" value="TreeGrafter"/>
</dbReference>
<sequence length="365" mass="40380">MTKASLHYLIVFYYTIRIGFSQELKKLSVCRLIFSSMIYDIMEKRFSFFCIRREAFTMKFAMFGAGGTGGVLGGYLALAGHDVTLIARGRHLEALQKDGLTIESAHRGTLHIKNVKAQTAEAYDETPDVLFVCCKYYALPDAIAFAKRAAGPDTLIIPILNVFGTGEVMQKDLPGLTVLDGCIYIFGNLKAPGVLEQPQKILRVIFGFRPDQAKCLEERAKALEKLLQDADIRGHYSLDIRRDALTKFGFVSPMGAAGLYHDATSEAFQKEGAVRDTYLGLIREVEALGKAMGIVFEKDLVATGIAFIDAFEPGLKTSMQRDVEKGGLSEFDGLVNRIVALGERYHVPVPLYKKISDWGKAKGIR</sequence>
<gene>
    <name evidence="6" type="ORF">SELSPUOL_02056</name>
</gene>
<evidence type="ECO:0000259" key="4">
    <source>
        <dbReference type="Pfam" id="PF02558"/>
    </source>
</evidence>
<dbReference type="InterPro" id="IPR013328">
    <property type="entry name" value="6PGD_dom2"/>
</dbReference>
<name>C9LX52_SELS3</name>
<dbReference type="Gene3D" id="3.40.50.720">
    <property type="entry name" value="NAD(P)-binding Rossmann-like Domain"/>
    <property type="match status" value="1"/>
</dbReference>
<comment type="caution">
    <text evidence="6">The sequence shown here is derived from an EMBL/GenBank/DDBJ whole genome shotgun (WGS) entry which is preliminary data.</text>
</comment>
<dbReference type="Pfam" id="PF02558">
    <property type="entry name" value="ApbA"/>
    <property type="match status" value="1"/>
</dbReference>
<accession>C9LX52</accession>
<comment type="similarity">
    <text evidence="1">Belongs to the ketopantoate reductase family.</text>
</comment>
<evidence type="ECO:0000313" key="6">
    <source>
        <dbReference type="EMBL" id="EEX76530.1"/>
    </source>
</evidence>
<dbReference type="Proteomes" id="UP000003505">
    <property type="component" value="Unassembled WGS sequence"/>
</dbReference>
<dbReference type="PANTHER" id="PTHR21708">
    <property type="entry name" value="PROBABLE 2-DEHYDROPANTOATE 2-REDUCTASE"/>
    <property type="match status" value="1"/>
</dbReference>
<protein>
    <submittedName>
        <fullName evidence="6">2-dehydropantoate 2-reductase</fullName>
        <ecNumber evidence="6">1.1.1.-</ecNumber>
    </submittedName>
</protein>
<dbReference type="InterPro" id="IPR036291">
    <property type="entry name" value="NAD(P)-bd_dom_sf"/>
</dbReference>
<dbReference type="InterPro" id="IPR013332">
    <property type="entry name" value="KPR_N"/>
</dbReference>
<keyword evidence="2" id="KW-0521">NADP</keyword>
<evidence type="ECO:0000256" key="2">
    <source>
        <dbReference type="ARBA" id="ARBA00022857"/>
    </source>
</evidence>